<dbReference type="Proteomes" id="UP000694892">
    <property type="component" value="Chromosome 3L"/>
</dbReference>
<reference evidence="3" key="1">
    <citation type="journal article" date="2016" name="Nature">
        <title>Genome evolution in the allotetraploid frog Xenopus laevis.</title>
        <authorList>
            <person name="Session A.M."/>
            <person name="Uno Y."/>
            <person name="Kwon T."/>
            <person name="Chapman J.A."/>
            <person name="Toyoda A."/>
            <person name="Takahashi S."/>
            <person name="Fukui A."/>
            <person name="Hikosaka A."/>
            <person name="Suzuki A."/>
            <person name="Kondo M."/>
            <person name="van Heeringen S.J."/>
            <person name="Quigley I."/>
            <person name="Heinz S."/>
            <person name="Ogino H."/>
            <person name="Ochi H."/>
            <person name="Hellsten U."/>
            <person name="Lyons J.B."/>
            <person name="Simakov O."/>
            <person name="Putnam N."/>
            <person name="Stites J."/>
            <person name="Kuroki Y."/>
            <person name="Tanaka T."/>
            <person name="Michiue T."/>
            <person name="Watanabe M."/>
            <person name="Bogdanovic O."/>
            <person name="Lister R."/>
            <person name="Georgiou G."/>
            <person name="Paranjpe S.S."/>
            <person name="van Kruijsbergen I."/>
            <person name="Shu S."/>
            <person name="Carlson J."/>
            <person name="Kinoshita T."/>
            <person name="Ohta Y."/>
            <person name="Mawaribuchi S."/>
            <person name="Jenkins J."/>
            <person name="Grimwood J."/>
            <person name="Schmutz J."/>
            <person name="Mitros T."/>
            <person name="Mozaffari S.V."/>
            <person name="Suzuki Y."/>
            <person name="Haramoto Y."/>
            <person name="Yamamoto T.S."/>
            <person name="Takagi C."/>
            <person name="Heald R."/>
            <person name="Miller K."/>
            <person name="Haudenschild C."/>
            <person name="Kitzman J."/>
            <person name="Nakayama T."/>
            <person name="Izutsu Y."/>
            <person name="Robert J."/>
            <person name="Fortriede J."/>
            <person name="Burns K."/>
            <person name="Lotay V."/>
            <person name="Karimi K."/>
            <person name="Yasuoka Y."/>
            <person name="Dichmann D.S."/>
            <person name="Flajnik M.F."/>
            <person name="Houston D.W."/>
            <person name="Shendure J."/>
            <person name="DuPasquier L."/>
            <person name="Vize P.D."/>
            <person name="Zorn A.M."/>
            <person name="Ito M."/>
            <person name="Marcotte E.M."/>
            <person name="Wallingford J.B."/>
            <person name="Ito Y."/>
            <person name="Asashima M."/>
            <person name="Ueno N."/>
            <person name="Matsuda Y."/>
            <person name="Veenstra G.J."/>
            <person name="Fujiyama A."/>
            <person name="Harland R.M."/>
            <person name="Taira M."/>
            <person name="Rokhsar D.S."/>
        </authorList>
    </citation>
    <scope>NUCLEOTIDE SEQUENCE [LARGE SCALE GENOMIC DNA]</scope>
    <source>
        <strain evidence="3">J</strain>
    </source>
</reference>
<proteinExistence type="predicted"/>
<accession>A0A974HU97</accession>
<evidence type="ECO:0000313" key="3">
    <source>
        <dbReference type="Proteomes" id="UP000694892"/>
    </source>
</evidence>
<dbReference type="AlphaFoldDB" id="A0A974HU97"/>
<sequence length="79" mass="9246">MLPVSAFLLFLSSYCSDMVESNYIFPEDKKQTSVDVTRAIQKQCSFRLSSWETWSWCNFLLCKSSCWAKRNLEPCMCII</sequence>
<protein>
    <submittedName>
        <fullName evidence="2">Uncharacterized protein</fullName>
    </submittedName>
</protein>
<feature type="signal peptide" evidence="1">
    <location>
        <begin position="1"/>
        <end position="21"/>
    </location>
</feature>
<evidence type="ECO:0000313" key="2">
    <source>
        <dbReference type="EMBL" id="OCT90363.1"/>
    </source>
</evidence>
<keyword evidence="1" id="KW-0732">Signal</keyword>
<evidence type="ECO:0000256" key="1">
    <source>
        <dbReference type="SAM" id="SignalP"/>
    </source>
</evidence>
<gene>
    <name evidence="2" type="ORF">XELAEV_18018976mg</name>
</gene>
<feature type="chain" id="PRO_5037086986" evidence="1">
    <location>
        <begin position="22"/>
        <end position="79"/>
    </location>
</feature>
<dbReference type="EMBL" id="CM004470">
    <property type="protein sequence ID" value="OCT90363.1"/>
    <property type="molecule type" value="Genomic_DNA"/>
</dbReference>
<organism evidence="2 3">
    <name type="scientific">Xenopus laevis</name>
    <name type="common">African clawed frog</name>
    <dbReference type="NCBI Taxonomy" id="8355"/>
    <lineage>
        <taxon>Eukaryota</taxon>
        <taxon>Metazoa</taxon>
        <taxon>Chordata</taxon>
        <taxon>Craniata</taxon>
        <taxon>Vertebrata</taxon>
        <taxon>Euteleostomi</taxon>
        <taxon>Amphibia</taxon>
        <taxon>Batrachia</taxon>
        <taxon>Anura</taxon>
        <taxon>Pipoidea</taxon>
        <taxon>Pipidae</taxon>
        <taxon>Xenopodinae</taxon>
        <taxon>Xenopus</taxon>
        <taxon>Xenopus</taxon>
    </lineage>
</organism>
<name>A0A974HU97_XENLA</name>